<evidence type="ECO:0000256" key="2">
    <source>
        <dbReference type="ARBA" id="ARBA00022473"/>
    </source>
</evidence>
<evidence type="ECO:0000256" key="3">
    <source>
        <dbReference type="ARBA" id="ARBA00022490"/>
    </source>
</evidence>
<evidence type="ECO:0000313" key="9">
    <source>
        <dbReference type="Proteomes" id="UP000314982"/>
    </source>
</evidence>
<feature type="domain" description="PID" evidence="7">
    <location>
        <begin position="60"/>
        <end position="193"/>
    </location>
</feature>
<reference evidence="9" key="1">
    <citation type="submission" date="2018-06" db="EMBL/GenBank/DDBJ databases">
        <title>Genome assembly of Danube salmon.</title>
        <authorList>
            <person name="Macqueen D.J."/>
            <person name="Gundappa M.K."/>
        </authorList>
    </citation>
    <scope>NUCLEOTIDE SEQUENCE [LARGE SCALE GENOMIC DNA]</scope>
</reference>
<dbReference type="GO" id="GO:0090090">
    <property type="term" value="P:negative regulation of canonical Wnt signaling pathway"/>
    <property type="evidence" value="ECO:0007669"/>
    <property type="project" value="TreeGrafter"/>
</dbReference>
<reference evidence="8" key="3">
    <citation type="submission" date="2025-09" db="UniProtKB">
        <authorList>
            <consortium name="Ensembl"/>
        </authorList>
    </citation>
    <scope>IDENTIFICATION</scope>
</reference>
<feature type="compositionally biased region" description="Basic and acidic residues" evidence="6">
    <location>
        <begin position="191"/>
        <end position="200"/>
    </location>
</feature>
<keyword evidence="4" id="KW-0597">Phosphoprotein</keyword>
<dbReference type="CDD" id="cd01215">
    <property type="entry name" value="PTB_Dab"/>
    <property type="match status" value="1"/>
</dbReference>
<evidence type="ECO:0000256" key="1">
    <source>
        <dbReference type="ARBA" id="ARBA00004496"/>
    </source>
</evidence>
<dbReference type="SMART" id="SM00462">
    <property type="entry name" value="PTB"/>
    <property type="match status" value="1"/>
</dbReference>
<reference evidence="8" key="2">
    <citation type="submission" date="2025-08" db="UniProtKB">
        <authorList>
            <consortium name="Ensembl"/>
        </authorList>
    </citation>
    <scope>IDENTIFICATION</scope>
</reference>
<dbReference type="GeneTree" id="ENSGT00940000155567"/>
<feature type="region of interest" description="Disordered" evidence="6">
    <location>
        <begin position="278"/>
        <end position="322"/>
    </location>
</feature>
<dbReference type="PROSITE" id="PS01179">
    <property type="entry name" value="PID"/>
    <property type="match status" value="1"/>
</dbReference>
<dbReference type="GO" id="GO:0005905">
    <property type="term" value="C:clathrin-coated pit"/>
    <property type="evidence" value="ECO:0007669"/>
    <property type="project" value="TreeGrafter"/>
</dbReference>
<evidence type="ECO:0000256" key="5">
    <source>
        <dbReference type="ARBA" id="ARBA00022782"/>
    </source>
</evidence>
<feature type="compositionally biased region" description="Low complexity" evidence="6">
    <location>
        <begin position="16"/>
        <end position="37"/>
    </location>
</feature>
<keyword evidence="5" id="KW-0221">Differentiation</keyword>
<evidence type="ECO:0000256" key="6">
    <source>
        <dbReference type="SAM" id="MobiDB-lite"/>
    </source>
</evidence>
<dbReference type="Proteomes" id="UP000314982">
    <property type="component" value="Unassembled WGS sequence"/>
</dbReference>
<feature type="compositionally biased region" description="Polar residues" evidence="6">
    <location>
        <begin position="311"/>
        <end position="322"/>
    </location>
</feature>
<proteinExistence type="predicted"/>
<evidence type="ECO:0000259" key="7">
    <source>
        <dbReference type="PROSITE" id="PS01179"/>
    </source>
</evidence>
<evidence type="ECO:0000313" key="8">
    <source>
        <dbReference type="Ensembl" id="ENSHHUP00000040218.1"/>
    </source>
</evidence>
<dbReference type="AlphaFoldDB" id="A0A4W5MR14"/>
<feature type="compositionally biased region" description="Low complexity" evidence="6">
    <location>
        <begin position="575"/>
        <end position="594"/>
    </location>
</feature>
<dbReference type="SUPFAM" id="SSF50729">
    <property type="entry name" value="PH domain-like"/>
    <property type="match status" value="1"/>
</dbReference>
<feature type="region of interest" description="Disordered" evidence="6">
    <location>
        <begin position="1"/>
        <end position="50"/>
    </location>
</feature>
<keyword evidence="9" id="KW-1185">Reference proteome</keyword>
<dbReference type="PANTHER" id="PTHR47695:SF5">
    <property type="entry name" value="DISABLED HOMOLOG 2"/>
    <property type="match status" value="1"/>
</dbReference>
<dbReference type="FunFam" id="2.30.29.30:FF:000035">
    <property type="entry name" value="Disabled homolog 2 isoform 1"/>
    <property type="match status" value="1"/>
</dbReference>
<accession>A0A4W5MR14</accession>
<organism evidence="8 9">
    <name type="scientific">Hucho hucho</name>
    <name type="common">huchen</name>
    <dbReference type="NCBI Taxonomy" id="62062"/>
    <lineage>
        <taxon>Eukaryota</taxon>
        <taxon>Metazoa</taxon>
        <taxon>Chordata</taxon>
        <taxon>Craniata</taxon>
        <taxon>Vertebrata</taxon>
        <taxon>Euteleostomi</taxon>
        <taxon>Actinopterygii</taxon>
        <taxon>Neopterygii</taxon>
        <taxon>Teleostei</taxon>
        <taxon>Protacanthopterygii</taxon>
        <taxon>Salmoniformes</taxon>
        <taxon>Salmonidae</taxon>
        <taxon>Salmoninae</taxon>
        <taxon>Hucho</taxon>
    </lineage>
</organism>
<dbReference type="GO" id="GO:0005737">
    <property type="term" value="C:cytoplasm"/>
    <property type="evidence" value="ECO:0007669"/>
    <property type="project" value="UniProtKB-SubCell"/>
</dbReference>
<sequence length="806" mass="84997">MSTEVESSAPVVLADPSSTPSPTTSIPTTPSTAPAKTPFKKEKKKAPEKTDEYLLSRFQGDGVRYRAKLIGIDDVPEARGDKMSQDSMMKLKGMAIASRSQGKHKQRIWVNISMSGIKIIDEKTGVIEHEHIVNKISFIARDVTDNRAFGYVCGAEGQHQFFAIKTGPQAEPLVIDLKDLFQVIFNMKKKESETSQKDQRNNSTVENGGDSLLSIDGQAGTAKEVQQLDLFGDMSTPPDIHSPTETNDILLLDLSSEVDSNQNCMKGNPFTSYASNPWGTPQTENPFSSAFGFFPTPDTDPFSDDPLAQSAPPNSLISAPATNHSQESSVHILGRPIMNGNSLNGDSEHFGQQLNGLSNKNMILALSNCQWPLGGVMSEECRVPVLLQNSLEPVASPQNPFLDISGKIPPLNGVLFDQKKNAPMGHGKDSSVVISLPPQNTKAGRGRRSAKCPPADDLFGADMFAAPSQPDSSSASNDLFSPTTTSSMAALGALQLGPPSVTIPRTAPSPWGAPASSMFPIPGGVTLPNPQPTFPQASAFGALPIPPAPWGQQVQSPYGGQQAQSPYGAPPVTQAWGQPAPAGPMGAPGWGQPPMANPFQPGPYAMMRGPPQGMPQGPPRPPPRPPVKEAPAKVEPSAFTALDPLGGEKEKKSGKDMFKDFQIAKPPAIPARKGEQAPGSAAPSTNGDVVFAQYFSSKVGVPQEVADHDDFEIQSRISAVAIDPPKPAPRHSAPMISPAVVPGPVLLDAFAPTPATFLAPAAAGLNQNLFDDTFGAATANAFGAPLLATTTGGADPFGDPFGNPFA</sequence>
<feature type="compositionally biased region" description="Low complexity" evidence="6">
    <location>
        <begin position="465"/>
        <end position="476"/>
    </location>
</feature>
<feature type="region of interest" description="Disordered" evidence="6">
    <location>
        <begin position="522"/>
        <end position="653"/>
    </location>
</feature>
<name>A0A4W5MR14_9TELE</name>
<feature type="compositionally biased region" description="Polar residues" evidence="6">
    <location>
        <begin position="552"/>
        <end position="565"/>
    </location>
</feature>
<dbReference type="GO" id="GO:0038024">
    <property type="term" value="F:cargo receptor activity"/>
    <property type="evidence" value="ECO:0007669"/>
    <property type="project" value="TreeGrafter"/>
</dbReference>
<keyword evidence="2" id="KW-0217">Developmental protein</keyword>
<dbReference type="InterPro" id="IPR048559">
    <property type="entry name" value="DAB1/2_SBM"/>
</dbReference>
<keyword evidence="3" id="KW-0963">Cytoplasm</keyword>
<dbReference type="GO" id="GO:0035615">
    <property type="term" value="F:clathrin adaptor activity"/>
    <property type="evidence" value="ECO:0007669"/>
    <property type="project" value="TreeGrafter"/>
</dbReference>
<protein>
    <submittedName>
        <fullName evidence="8">DAB adaptor protein 2</fullName>
    </submittedName>
</protein>
<dbReference type="STRING" id="62062.ENSHHUP00000040218"/>
<dbReference type="GO" id="GO:0030154">
    <property type="term" value="P:cell differentiation"/>
    <property type="evidence" value="ECO:0007669"/>
    <property type="project" value="UniProtKB-KW"/>
</dbReference>
<dbReference type="Ensembl" id="ENSHHUT00000041778.1">
    <property type="protein sequence ID" value="ENSHHUP00000040218.1"/>
    <property type="gene ID" value="ENSHHUG00000024907.1"/>
</dbReference>
<dbReference type="InterPro" id="IPR048561">
    <property type="entry name" value="Dab_PTB"/>
</dbReference>
<feature type="region of interest" description="Disordered" evidence="6">
    <location>
        <begin position="425"/>
        <end position="481"/>
    </location>
</feature>
<dbReference type="GO" id="GO:0045807">
    <property type="term" value="P:positive regulation of endocytosis"/>
    <property type="evidence" value="ECO:0007669"/>
    <property type="project" value="TreeGrafter"/>
</dbReference>
<feature type="compositionally biased region" description="Polar residues" evidence="6">
    <location>
        <begin position="278"/>
        <end position="288"/>
    </location>
</feature>
<dbReference type="GO" id="GO:0006898">
    <property type="term" value="P:receptor-mediated endocytosis"/>
    <property type="evidence" value="ECO:0007669"/>
    <property type="project" value="TreeGrafter"/>
</dbReference>
<dbReference type="PANTHER" id="PTHR47695">
    <property type="entry name" value="PID DOMAIN-CONTAINING PROTEIN"/>
    <property type="match status" value="1"/>
</dbReference>
<feature type="region of interest" description="Disordered" evidence="6">
    <location>
        <begin position="191"/>
        <end position="215"/>
    </location>
</feature>
<dbReference type="Gene3D" id="2.30.29.30">
    <property type="entry name" value="Pleckstrin-homology domain (PH domain)/Phosphotyrosine-binding domain (PTB)"/>
    <property type="match status" value="1"/>
</dbReference>
<feature type="compositionally biased region" description="Low complexity" evidence="6">
    <location>
        <begin position="291"/>
        <end position="306"/>
    </location>
</feature>
<dbReference type="InterPro" id="IPR006020">
    <property type="entry name" value="PTB/PI_dom"/>
</dbReference>
<comment type="subcellular location">
    <subcellularLocation>
        <location evidence="1">Cytoplasm</location>
    </subcellularLocation>
</comment>
<dbReference type="GO" id="GO:0010718">
    <property type="term" value="P:positive regulation of epithelial to mesenchymal transition"/>
    <property type="evidence" value="ECO:0007669"/>
    <property type="project" value="TreeGrafter"/>
</dbReference>
<dbReference type="InterPro" id="IPR011993">
    <property type="entry name" value="PH-like_dom_sf"/>
</dbReference>
<evidence type="ECO:0000256" key="4">
    <source>
        <dbReference type="ARBA" id="ARBA00022553"/>
    </source>
</evidence>
<feature type="compositionally biased region" description="Pro residues" evidence="6">
    <location>
        <begin position="612"/>
        <end position="625"/>
    </location>
</feature>
<dbReference type="Pfam" id="PF21792">
    <property type="entry name" value="DAB2_SBM"/>
    <property type="match status" value="1"/>
</dbReference>